<organism evidence="3 4">
    <name type="scientific">Diploptera punctata</name>
    <name type="common">Pacific beetle cockroach</name>
    <dbReference type="NCBI Taxonomy" id="6984"/>
    <lineage>
        <taxon>Eukaryota</taxon>
        <taxon>Metazoa</taxon>
        <taxon>Ecdysozoa</taxon>
        <taxon>Arthropoda</taxon>
        <taxon>Hexapoda</taxon>
        <taxon>Insecta</taxon>
        <taxon>Pterygota</taxon>
        <taxon>Neoptera</taxon>
        <taxon>Polyneoptera</taxon>
        <taxon>Dictyoptera</taxon>
        <taxon>Blattodea</taxon>
        <taxon>Blaberoidea</taxon>
        <taxon>Blaberidae</taxon>
        <taxon>Diplopterinae</taxon>
        <taxon>Diploptera</taxon>
    </lineage>
</organism>
<dbReference type="PROSITE" id="PS50056">
    <property type="entry name" value="TYR_PHOSPHATASE_2"/>
    <property type="match status" value="1"/>
</dbReference>
<comment type="caution">
    <text evidence="3">The sequence shown here is derived from an EMBL/GenBank/DDBJ whole genome shotgun (WGS) entry which is preliminary data.</text>
</comment>
<evidence type="ECO:0000313" key="4">
    <source>
        <dbReference type="Proteomes" id="UP001233999"/>
    </source>
</evidence>
<dbReference type="InterPro" id="IPR029021">
    <property type="entry name" value="Prot-tyrosine_phosphatase-like"/>
</dbReference>
<dbReference type="PANTHER" id="PTHR10367:SF17">
    <property type="entry name" value="MRNA-CAPPING ENZYME"/>
    <property type="match status" value="1"/>
</dbReference>
<dbReference type="CDD" id="cd17664">
    <property type="entry name" value="Mce1_N"/>
    <property type="match status" value="1"/>
</dbReference>
<dbReference type="Proteomes" id="UP001233999">
    <property type="component" value="Unassembled WGS sequence"/>
</dbReference>
<dbReference type="AlphaFoldDB" id="A0AAD7Z6J4"/>
<dbReference type="InterPro" id="IPR016130">
    <property type="entry name" value="Tyr_Pase_AS"/>
</dbReference>
<dbReference type="Gene3D" id="3.90.190.10">
    <property type="entry name" value="Protein tyrosine phosphatase superfamily"/>
    <property type="match status" value="1"/>
</dbReference>
<dbReference type="InterPro" id="IPR000340">
    <property type="entry name" value="Dual-sp_phosphatase_cat-dom"/>
</dbReference>
<evidence type="ECO:0000313" key="3">
    <source>
        <dbReference type="EMBL" id="KAJ9574878.1"/>
    </source>
</evidence>
<dbReference type="EMBL" id="JASPKZ010010254">
    <property type="protein sequence ID" value="KAJ9574878.1"/>
    <property type="molecule type" value="Genomic_DNA"/>
</dbReference>
<dbReference type="GO" id="GO:0004484">
    <property type="term" value="F:mRNA guanylyltransferase activity"/>
    <property type="evidence" value="ECO:0007669"/>
    <property type="project" value="TreeGrafter"/>
</dbReference>
<dbReference type="InterPro" id="IPR051029">
    <property type="entry name" value="mRNA_Capping_Enz/RNA_Phosphat"/>
</dbReference>
<dbReference type="SUPFAM" id="SSF52799">
    <property type="entry name" value="(Phosphotyrosine protein) phosphatases II"/>
    <property type="match status" value="1"/>
</dbReference>
<dbReference type="PROSITE" id="PS00383">
    <property type="entry name" value="TYR_PHOSPHATASE_1"/>
    <property type="match status" value="1"/>
</dbReference>
<dbReference type="Gene3D" id="3.30.470.30">
    <property type="entry name" value="DNA ligase/mRNA capping enzyme"/>
    <property type="match status" value="1"/>
</dbReference>
<evidence type="ECO:0000256" key="1">
    <source>
        <dbReference type="SAM" id="MobiDB-lite"/>
    </source>
</evidence>
<sequence>MSGNRQDNKSPGPIPARWLHCPRKSAGLVVNKFLAFKTPLSSQYDDQVPEECRFEPGMVFASMKSYRIKLGLWIDLTNTSRFYNKKDIEAQGCKYVKLKCRGHGETPSADMTKAFTEICDRFISQHPLEIIAVHCTHGFNRTGFLIVSYLVTKMDWSVDAAVRHFASVRPPGIYKEDYLEELFRRYCKDDVIDPPEPPMLPEWCTDSNDDEEEDSNDRGSSGDTGESHSGRRRRREIVNKNPVFMEGVPGVTPVTEQPKLNHIQRKVQNFCGWK</sequence>
<gene>
    <name evidence="3" type="ORF">L9F63_007941</name>
</gene>
<feature type="domain" description="Tyrosine specific protein phosphatases" evidence="2">
    <location>
        <begin position="113"/>
        <end position="180"/>
    </location>
</feature>
<dbReference type="PANTHER" id="PTHR10367">
    <property type="entry name" value="MRNA-CAPPING ENZYME"/>
    <property type="match status" value="1"/>
</dbReference>
<reference evidence="3" key="1">
    <citation type="journal article" date="2023" name="IScience">
        <title>Live-bearing cockroach genome reveals convergent evolutionary mechanisms linked to viviparity in insects and beyond.</title>
        <authorList>
            <person name="Fouks B."/>
            <person name="Harrison M.C."/>
            <person name="Mikhailova A.A."/>
            <person name="Marchal E."/>
            <person name="English S."/>
            <person name="Carruthers M."/>
            <person name="Jennings E.C."/>
            <person name="Chiamaka E.L."/>
            <person name="Frigard R.A."/>
            <person name="Pippel M."/>
            <person name="Attardo G.M."/>
            <person name="Benoit J.B."/>
            <person name="Bornberg-Bauer E."/>
            <person name="Tobe S.S."/>
        </authorList>
    </citation>
    <scope>NUCLEOTIDE SEQUENCE</scope>
    <source>
        <strain evidence="3">Stay&amp;Tobe</strain>
    </source>
</reference>
<feature type="region of interest" description="Disordered" evidence="1">
    <location>
        <begin position="193"/>
        <end position="243"/>
    </location>
</feature>
<dbReference type="FunFam" id="3.90.190.10:FF:000040">
    <property type="entry name" value="mRNA-capping enzyme"/>
    <property type="match status" value="1"/>
</dbReference>
<dbReference type="GO" id="GO:0006370">
    <property type="term" value="P:7-methylguanosine mRNA capping"/>
    <property type="evidence" value="ECO:0007669"/>
    <property type="project" value="TreeGrafter"/>
</dbReference>
<feature type="non-terminal residue" evidence="3">
    <location>
        <position position="1"/>
    </location>
</feature>
<evidence type="ECO:0000259" key="2">
    <source>
        <dbReference type="PROSITE" id="PS50056"/>
    </source>
</evidence>
<accession>A0AAD7Z6J4</accession>
<name>A0AAD7Z6J4_DIPPU</name>
<dbReference type="Pfam" id="PF00782">
    <property type="entry name" value="DSPc"/>
    <property type="match status" value="1"/>
</dbReference>
<proteinExistence type="predicted"/>
<dbReference type="InterPro" id="IPR000387">
    <property type="entry name" value="Tyr_Pase_dom"/>
</dbReference>
<keyword evidence="4" id="KW-1185">Reference proteome</keyword>
<protein>
    <recommendedName>
        <fullName evidence="2">Tyrosine specific protein phosphatases domain-containing protein</fullName>
    </recommendedName>
</protein>
<reference evidence="3" key="2">
    <citation type="submission" date="2023-05" db="EMBL/GenBank/DDBJ databases">
        <authorList>
            <person name="Fouks B."/>
        </authorList>
    </citation>
    <scope>NUCLEOTIDE SEQUENCE</scope>
    <source>
        <strain evidence="3">Stay&amp;Tobe</strain>
        <tissue evidence="3">Testes</tissue>
    </source>
</reference>